<dbReference type="SUPFAM" id="SSF52788">
    <property type="entry name" value="Phosphotyrosine protein phosphatases I"/>
    <property type="match status" value="1"/>
</dbReference>
<dbReference type="InterPro" id="IPR036196">
    <property type="entry name" value="Ptyr_pPase_sf"/>
</dbReference>
<keyword evidence="2" id="KW-1185">Reference proteome</keyword>
<name>A0A317E2W4_9PROT</name>
<dbReference type="AlphaFoldDB" id="A0A317E2W4"/>
<gene>
    <name evidence="1" type="ORF">DKG74_13150</name>
</gene>
<evidence type="ECO:0000313" key="1">
    <source>
        <dbReference type="EMBL" id="PWR21377.1"/>
    </source>
</evidence>
<reference evidence="1 2" key="1">
    <citation type="submission" date="2018-05" db="EMBL/GenBank/DDBJ databases">
        <title>Zavarzinia sp. HR-AS.</title>
        <authorList>
            <person name="Lee Y."/>
            <person name="Jeon C.O."/>
        </authorList>
    </citation>
    <scope>NUCLEOTIDE SEQUENCE [LARGE SCALE GENOMIC DNA]</scope>
    <source>
        <strain evidence="1 2">HR-AS</strain>
    </source>
</reference>
<comment type="caution">
    <text evidence="1">The sequence shown here is derived from an EMBL/GenBank/DDBJ whole genome shotgun (WGS) entry which is preliminary data.</text>
</comment>
<dbReference type="PIRSF" id="PIRSF029416">
    <property type="entry name" value="UCP029416_PTP"/>
    <property type="match status" value="1"/>
</dbReference>
<protein>
    <submittedName>
        <fullName evidence="1">Phosphotyrosine protein phosphatase</fullName>
    </submittedName>
</protein>
<organism evidence="1 2">
    <name type="scientific">Zavarzinia aquatilis</name>
    <dbReference type="NCBI Taxonomy" id="2211142"/>
    <lineage>
        <taxon>Bacteria</taxon>
        <taxon>Pseudomonadati</taxon>
        <taxon>Pseudomonadota</taxon>
        <taxon>Alphaproteobacteria</taxon>
        <taxon>Rhodospirillales</taxon>
        <taxon>Zavarziniaceae</taxon>
        <taxon>Zavarzinia</taxon>
    </lineage>
</organism>
<dbReference type="EMBL" id="QGLE01000007">
    <property type="protein sequence ID" value="PWR21377.1"/>
    <property type="molecule type" value="Genomic_DNA"/>
</dbReference>
<dbReference type="Proteomes" id="UP000245461">
    <property type="component" value="Unassembled WGS sequence"/>
</dbReference>
<sequence>MPNILFVCGKARKRSPTAAEVAAEILGAQTDFAGLSADADERLGTEQIDWADIIVVMEKAQRNRLKRQFGTLLGDKRVLCLDIPDRYEFMQPELVTLIRQKLRRLFAGATSAG</sequence>
<evidence type="ECO:0000313" key="2">
    <source>
        <dbReference type="Proteomes" id="UP000245461"/>
    </source>
</evidence>
<proteinExistence type="predicted"/>
<dbReference type="InterPro" id="IPR016919">
    <property type="entry name" value="UCP029416_PTP"/>
</dbReference>
<dbReference type="OrthoDB" id="9784339at2"/>
<dbReference type="RefSeq" id="WP_109906522.1">
    <property type="nucleotide sequence ID" value="NZ_QGLE01000007.1"/>
</dbReference>
<accession>A0A317E2W4</accession>